<comment type="similarity">
    <text evidence="1">Belongs to the DNAAF3 family.</text>
</comment>
<dbReference type="InterPro" id="IPR039304">
    <property type="entry name" value="DNAAF3"/>
</dbReference>
<dbReference type="GO" id="GO:0070286">
    <property type="term" value="P:axonemal dynein complex assembly"/>
    <property type="evidence" value="ECO:0007669"/>
    <property type="project" value="InterPro"/>
</dbReference>
<keyword evidence="2" id="KW-0963">Cytoplasm</keyword>
<organism evidence="6 7">
    <name type="scientific">Owenia fusiformis</name>
    <name type="common">Polychaete worm</name>
    <dbReference type="NCBI Taxonomy" id="6347"/>
    <lineage>
        <taxon>Eukaryota</taxon>
        <taxon>Metazoa</taxon>
        <taxon>Spiralia</taxon>
        <taxon>Lophotrochozoa</taxon>
        <taxon>Annelida</taxon>
        <taxon>Polychaeta</taxon>
        <taxon>Sedentaria</taxon>
        <taxon>Canalipalpata</taxon>
        <taxon>Sabellida</taxon>
        <taxon>Oweniida</taxon>
        <taxon>Oweniidae</taxon>
        <taxon>Owenia</taxon>
    </lineage>
</organism>
<dbReference type="Proteomes" id="UP000749559">
    <property type="component" value="Unassembled WGS sequence"/>
</dbReference>
<feature type="region of interest" description="Disordered" evidence="5">
    <location>
        <begin position="318"/>
        <end position="351"/>
    </location>
</feature>
<dbReference type="OrthoDB" id="538817at2759"/>
<reference evidence="6" key="1">
    <citation type="submission" date="2022-03" db="EMBL/GenBank/DDBJ databases">
        <authorList>
            <person name="Martin C."/>
        </authorList>
    </citation>
    <scope>NUCLEOTIDE SEQUENCE</scope>
</reference>
<dbReference type="InterPro" id="IPR028235">
    <property type="entry name" value="DNAAF3_C"/>
</dbReference>
<evidence type="ECO:0000256" key="5">
    <source>
        <dbReference type="SAM" id="MobiDB-lite"/>
    </source>
</evidence>
<dbReference type="GO" id="GO:0044458">
    <property type="term" value="P:motile cilium assembly"/>
    <property type="evidence" value="ECO:0007669"/>
    <property type="project" value="TreeGrafter"/>
</dbReference>
<comment type="subcellular location">
    <subcellularLocation>
        <location evidence="4">Dynein axonemal particle</location>
    </subcellularLocation>
</comment>
<dbReference type="InterPro" id="IPR027974">
    <property type="entry name" value="DUF4470"/>
</dbReference>
<dbReference type="EMBL" id="CAIIXF020000006">
    <property type="protein sequence ID" value="CAH1785744.1"/>
    <property type="molecule type" value="Genomic_DNA"/>
</dbReference>
<evidence type="ECO:0000256" key="3">
    <source>
        <dbReference type="ARBA" id="ARBA00022794"/>
    </source>
</evidence>
<keyword evidence="3" id="KW-0970">Cilium biogenesis/degradation</keyword>
<evidence type="ECO:0000256" key="2">
    <source>
        <dbReference type="ARBA" id="ARBA00022490"/>
    </source>
</evidence>
<dbReference type="PANTHER" id="PTHR22118:SF14">
    <property type="entry name" value="DYNEIN AXONEMAL ASSEMBLY FACTOR 3"/>
    <property type="match status" value="1"/>
</dbReference>
<name>A0A8J1XUW8_OWEFU</name>
<dbReference type="Pfam" id="PF14737">
    <property type="entry name" value="DUF4470"/>
    <property type="match status" value="1"/>
</dbReference>
<gene>
    <name evidence="6" type="ORF">OFUS_LOCUS11761</name>
</gene>
<evidence type="ECO:0000313" key="6">
    <source>
        <dbReference type="EMBL" id="CAH1785744.1"/>
    </source>
</evidence>
<evidence type="ECO:0000313" key="7">
    <source>
        <dbReference type="Proteomes" id="UP000749559"/>
    </source>
</evidence>
<feature type="compositionally biased region" description="Acidic residues" evidence="5">
    <location>
        <begin position="339"/>
        <end position="351"/>
    </location>
</feature>
<accession>A0A8J1XUW8</accession>
<proteinExistence type="inferred from homology"/>
<sequence length="475" mass="55250">MTDGFGAITWWGFSEALDLQDKDINASFKKLDIEESKDELNILLIGAGDIRHILKTVARSYRWSKKKIHFYVAENNLELYARDLLMMTVALENQGRMGLQDKTELFLEIFGNSQIRYQTCEYVEKMTNEFIKMVTDDDYMEKKMPVFDMSLLKFKERDMLEGILKFWRNKDKTVFPIEKFWEYRLRQYLGQRYDAIPNVFDWDYSMKLLGKDVSIIRGSEYSSWRTNGVAFEIREGNYNQPNKTLASGLTLKKDGERILRRGYWGDIIVSPYISYGIDCEEKSFFKTQNKQHVKSAVDVSEYNILSMLYELQHKSRYIPPEPSEEKTDSGKQQATLTEITEEDEEIEASEESPLEKVNLLDKEYSAMALDDVKITFLPIGSIGDLHKKAKFQKLFNTIYFSNSMVHLLNQDLSAVFADKASLVLETSRFMLELTKEQSQEFLTKVTAMAQGIGCKVASDACDVEKDSFKWFTFTR</sequence>
<evidence type="ECO:0000256" key="1">
    <source>
        <dbReference type="ARBA" id="ARBA00010449"/>
    </source>
</evidence>
<comment type="caution">
    <text evidence="6">The sequence shown here is derived from an EMBL/GenBank/DDBJ whole genome shotgun (WGS) entry which is preliminary data.</text>
</comment>
<keyword evidence="7" id="KW-1185">Reference proteome</keyword>
<dbReference type="AlphaFoldDB" id="A0A8J1XUW8"/>
<dbReference type="GO" id="GO:0120293">
    <property type="term" value="C:dynein axonemal particle"/>
    <property type="evidence" value="ECO:0007669"/>
    <property type="project" value="UniProtKB-SubCell"/>
</dbReference>
<dbReference type="Pfam" id="PF14740">
    <property type="entry name" value="DUF4471"/>
    <property type="match status" value="1"/>
</dbReference>
<evidence type="ECO:0000256" key="4">
    <source>
        <dbReference type="ARBA" id="ARBA00024190"/>
    </source>
</evidence>
<dbReference type="PANTHER" id="PTHR22118">
    <property type="entry name" value="DYNEIN ASSEMBLY FACTOR 3, AXONEMAL"/>
    <property type="match status" value="1"/>
</dbReference>
<protein>
    <submittedName>
        <fullName evidence="6">Uncharacterized protein</fullName>
    </submittedName>
</protein>